<comment type="caution">
    <text evidence="3">The sequence shown here is derived from an EMBL/GenBank/DDBJ whole genome shotgun (WGS) entry which is preliminary data.</text>
</comment>
<reference evidence="3 4" key="1">
    <citation type="submission" date="2019-02" db="EMBL/GenBank/DDBJ databases">
        <title>Genomic Encyclopedia of Archaeal and Bacterial Type Strains, Phase II (KMG-II): from individual species to whole genera.</title>
        <authorList>
            <person name="Goeker M."/>
        </authorList>
    </citation>
    <scope>NUCLEOTIDE SEQUENCE [LARGE SCALE GENOMIC DNA]</scope>
    <source>
        <strain evidence="3 4">DSM 18101</strain>
    </source>
</reference>
<comment type="similarity">
    <text evidence="1">Belongs to the ROK (NagC/XylR) family.</text>
</comment>
<dbReference type="Proteomes" id="UP000292958">
    <property type="component" value="Unassembled WGS sequence"/>
</dbReference>
<dbReference type="PANTHER" id="PTHR18964:SF149">
    <property type="entry name" value="BIFUNCTIONAL UDP-N-ACETYLGLUCOSAMINE 2-EPIMERASE_N-ACETYLMANNOSAMINE KINASE"/>
    <property type="match status" value="1"/>
</dbReference>
<sequence length="407" mass="44467">MSFKGLELKQLVSMLSMRKHVSTDRAGEKRQPATNRTPREINRNFIFNLVRTSQPISRADLARKSNLQASTVSLIVEGLISQGWLFEGPASQSPRGRRPILIQLDERRSVIALDIHPERITAAVVDLSGKIRTQKIIVPPRHPRKAVASICNSINALIAEHEEKSFVGIGICLPGRINPRSSSTIFAPRLKWPVENLQAELESVTGLPVRMDNVANACALAEIWLGNSDANDGLVIVNVSEGIAISIYVNGKILRGYQGMAGEFGHVQLQTEGGKLCACGNRGCWETLASNTASLRYHRELAGRNAAQTFEQLLNRADKKEANALKSLTRSAIHLGRGMRILLSGLAPREIVVVGDLAVQWNLIGPIVETELRRKSIATIPIIRCTDNGNNTRLRAAAALILSEGAT</sequence>
<dbReference type="InterPro" id="IPR000600">
    <property type="entry name" value="ROK"/>
</dbReference>
<dbReference type="SUPFAM" id="SSF53067">
    <property type="entry name" value="Actin-like ATPase domain"/>
    <property type="match status" value="1"/>
</dbReference>
<dbReference type="RefSeq" id="WP_242618413.1">
    <property type="nucleotide sequence ID" value="NZ_SHKW01000008.1"/>
</dbReference>
<feature type="region of interest" description="Disordered" evidence="2">
    <location>
        <begin position="19"/>
        <end position="38"/>
    </location>
</feature>
<gene>
    <name evidence="3" type="ORF">BDD14_6655</name>
</gene>
<proteinExistence type="inferred from homology"/>
<dbReference type="InterPro" id="IPR043129">
    <property type="entry name" value="ATPase_NBD"/>
</dbReference>
<dbReference type="Gene3D" id="1.10.10.10">
    <property type="entry name" value="Winged helix-like DNA-binding domain superfamily/Winged helix DNA-binding domain"/>
    <property type="match status" value="1"/>
</dbReference>
<evidence type="ECO:0000256" key="1">
    <source>
        <dbReference type="ARBA" id="ARBA00006479"/>
    </source>
</evidence>
<evidence type="ECO:0000313" key="4">
    <source>
        <dbReference type="Proteomes" id="UP000292958"/>
    </source>
</evidence>
<dbReference type="AlphaFoldDB" id="A0A4Q7XZ39"/>
<dbReference type="PANTHER" id="PTHR18964">
    <property type="entry name" value="ROK (REPRESSOR, ORF, KINASE) FAMILY"/>
    <property type="match status" value="1"/>
</dbReference>
<dbReference type="InterPro" id="IPR036388">
    <property type="entry name" value="WH-like_DNA-bd_sf"/>
</dbReference>
<evidence type="ECO:0000313" key="3">
    <source>
        <dbReference type="EMBL" id="RZU29061.1"/>
    </source>
</evidence>
<protein>
    <submittedName>
        <fullName evidence="3">MarR family transcriptional regulator</fullName>
    </submittedName>
</protein>
<evidence type="ECO:0000256" key="2">
    <source>
        <dbReference type="SAM" id="MobiDB-lite"/>
    </source>
</evidence>
<name>A0A4Q7XZ39_9BACT</name>
<dbReference type="Pfam" id="PF00480">
    <property type="entry name" value="ROK"/>
    <property type="match status" value="1"/>
</dbReference>
<accession>A0A4Q7XZ39</accession>
<organism evidence="3 4">
    <name type="scientific">Edaphobacter modestus</name>
    <dbReference type="NCBI Taxonomy" id="388466"/>
    <lineage>
        <taxon>Bacteria</taxon>
        <taxon>Pseudomonadati</taxon>
        <taxon>Acidobacteriota</taxon>
        <taxon>Terriglobia</taxon>
        <taxon>Terriglobales</taxon>
        <taxon>Acidobacteriaceae</taxon>
        <taxon>Edaphobacter</taxon>
    </lineage>
</organism>
<dbReference type="InterPro" id="IPR036390">
    <property type="entry name" value="WH_DNA-bd_sf"/>
</dbReference>
<dbReference type="SUPFAM" id="SSF46785">
    <property type="entry name" value="Winged helix' DNA-binding domain"/>
    <property type="match status" value="1"/>
</dbReference>
<dbReference type="Gene3D" id="3.30.420.40">
    <property type="match status" value="2"/>
</dbReference>
<feature type="compositionally biased region" description="Basic and acidic residues" evidence="2">
    <location>
        <begin position="21"/>
        <end position="38"/>
    </location>
</feature>
<dbReference type="EMBL" id="SHKW01000008">
    <property type="protein sequence ID" value="RZU29061.1"/>
    <property type="molecule type" value="Genomic_DNA"/>
</dbReference>
<keyword evidence="4" id="KW-1185">Reference proteome</keyword>